<reference evidence="2" key="1">
    <citation type="submission" date="2014-05" db="EMBL/GenBank/DDBJ databases">
        <title>The transcriptome of the halophilic microalga Tetraselmis sp. GSL018 isolated from the Great Salt Lake, Utah.</title>
        <authorList>
            <person name="Jinkerson R.E."/>
            <person name="D'Adamo S."/>
            <person name="Posewitz M.C."/>
        </authorList>
    </citation>
    <scope>NUCLEOTIDE SEQUENCE</scope>
    <source>
        <strain evidence="2">GSL018</strain>
    </source>
</reference>
<evidence type="ECO:0000256" key="1">
    <source>
        <dbReference type="SAM" id="MobiDB-lite"/>
    </source>
</evidence>
<feature type="region of interest" description="Disordered" evidence="1">
    <location>
        <begin position="1"/>
        <end position="35"/>
    </location>
</feature>
<evidence type="ECO:0000313" key="2">
    <source>
        <dbReference type="EMBL" id="JAC61559.1"/>
    </source>
</evidence>
<organism evidence="2">
    <name type="scientific">Tetraselmis sp. GSL018</name>
    <dbReference type="NCBI Taxonomy" id="582737"/>
    <lineage>
        <taxon>Eukaryota</taxon>
        <taxon>Viridiplantae</taxon>
        <taxon>Chlorophyta</taxon>
        <taxon>core chlorophytes</taxon>
        <taxon>Chlorodendrophyceae</taxon>
        <taxon>Chlorodendrales</taxon>
        <taxon>Chlorodendraceae</taxon>
        <taxon>Tetraselmis</taxon>
    </lineage>
</organism>
<protein>
    <submittedName>
        <fullName evidence="2">Uncharacterized protein</fullName>
    </submittedName>
</protein>
<accession>A0A061QSX0</accession>
<proteinExistence type="predicted"/>
<sequence>MPPEVKRNAVQEGCESVQGFRRESLPHRQHRGEHLKRDAASLGLGPLANKRWDGPDARGGAFWRTWLLPRATMLCNCLNSASVPESRH</sequence>
<name>A0A061QSX0_9CHLO</name>
<dbReference type="AlphaFoldDB" id="A0A061QSX0"/>
<feature type="non-terminal residue" evidence="2">
    <location>
        <position position="88"/>
    </location>
</feature>
<dbReference type="EMBL" id="GBEZ01025541">
    <property type="protein sequence ID" value="JAC61559.1"/>
    <property type="molecule type" value="Transcribed_RNA"/>
</dbReference>
<gene>
    <name evidence="2" type="ORF">TSPGSL018_25893</name>
</gene>